<name>A0A918IB00_9ACTN</name>
<dbReference type="Proteomes" id="UP000618795">
    <property type="component" value="Unassembled WGS sequence"/>
</dbReference>
<dbReference type="EMBL" id="BMTD01000007">
    <property type="protein sequence ID" value="GGU96565.1"/>
    <property type="molecule type" value="Genomic_DNA"/>
</dbReference>
<keyword evidence="2" id="KW-1133">Transmembrane helix</keyword>
<accession>A0A918IB00</accession>
<feature type="region of interest" description="Disordered" evidence="1">
    <location>
        <begin position="1"/>
        <end position="25"/>
    </location>
</feature>
<organism evidence="3 4">
    <name type="scientific">Streptomyces filipinensis</name>
    <dbReference type="NCBI Taxonomy" id="66887"/>
    <lineage>
        <taxon>Bacteria</taxon>
        <taxon>Bacillati</taxon>
        <taxon>Actinomycetota</taxon>
        <taxon>Actinomycetes</taxon>
        <taxon>Kitasatosporales</taxon>
        <taxon>Streptomycetaceae</taxon>
        <taxon>Streptomyces</taxon>
    </lineage>
</organism>
<keyword evidence="4" id="KW-1185">Reference proteome</keyword>
<evidence type="ECO:0000313" key="3">
    <source>
        <dbReference type="EMBL" id="GGU96565.1"/>
    </source>
</evidence>
<evidence type="ECO:0000256" key="2">
    <source>
        <dbReference type="SAM" id="Phobius"/>
    </source>
</evidence>
<gene>
    <name evidence="3" type="ORF">GCM10010260_35120</name>
</gene>
<keyword evidence="2" id="KW-0812">Transmembrane</keyword>
<feature type="transmembrane region" description="Helical" evidence="2">
    <location>
        <begin position="27"/>
        <end position="48"/>
    </location>
</feature>
<reference evidence="3" key="1">
    <citation type="journal article" date="2014" name="Int. J. Syst. Evol. Microbiol.">
        <title>Complete genome sequence of Corynebacterium casei LMG S-19264T (=DSM 44701T), isolated from a smear-ripened cheese.</title>
        <authorList>
            <consortium name="US DOE Joint Genome Institute (JGI-PGF)"/>
            <person name="Walter F."/>
            <person name="Albersmeier A."/>
            <person name="Kalinowski J."/>
            <person name="Ruckert C."/>
        </authorList>
    </citation>
    <scope>NUCLEOTIDE SEQUENCE</scope>
    <source>
        <strain evidence="3">JCM 4369</strain>
    </source>
</reference>
<protein>
    <submittedName>
        <fullName evidence="3">Uncharacterized protein</fullName>
    </submittedName>
</protein>
<proteinExistence type="predicted"/>
<keyword evidence="2" id="KW-0472">Membrane</keyword>
<evidence type="ECO:0000256" key="1">
    <source>
        <dbReference type="SAM" id="MobiDB-lite"/>
    </source>
</evidence>
<comment type="caution">
    <text evidence="3">The sequence shown here is derived from an EMBL/GenBank/DDBJ whole genome shotgun (WGS) entry which is preliminary data.</text>
</comment>
<sequence>MLVSPRPTAACSAAPRPKASPMTGSRIPGLLVPAVFLLALVVGVCWYWRHRGEDEDDD</sequence>
<reference evidence="3" key="2">
    <citation type="submission" date="2020-09" db="EMBL/GenBank/DDBJ databases">
        <authorList>
            <person name="Sun Q."/>
            <person name="Ohkuma M."/>
        </authorList>
    </citation>
    <scope>NUCLEOTIDE SEQUENCE</scope>
    <source>
        <strain evidence="3">JCM 4369</strain>
    </source>
</reference>
<dbReference type="AlphaFoldDB" id="A0A918IB00"/>
<evidence type="ECO:0000313" key="4">
    <source>
        <dbReference type="Proteomes" id="UP000618795"/>
    </source>
</evidence>